<evidence type="ECO:0000259" key="7">
    <source>
        <dbReference type="PROSITE" id="PS50850"/>
    </source>
</evidence>
<feature type="transmembrane region" description="Helical" evidence="6">
    <location>
        <begin position="31"/>
        <end position="49"/>
    </location>
</feature>
<comment type="subcellular location">
    <subcellularLocation>
        <location evidence="1">Membrane</location>
        <topology evidence="1">Multi-pass membrane protein</topology>
    </subcellularLocation>
</comment>
<dbReference type="InterPro" id="IPR011701">
    <property type="entry name" value="MFS"/>
</dbReference>
<feature type="transmembrane region" description="Helical" evidence="6">
    <location>
        <begin position="296"/>
        <end position="314"/>
    </location>
</feature>
<feature type="transmembrane region" description="Helical" evidence="6">
    <location>
        <begin position="126"/>
        <end position="147"/>
    </location>
</feature>
<keyword evidence="2" id="KW-0813">Transport</keyword>
<feature type="transmembrane region" description="Helical" evidence="6">
    <location>
        <begin position="196"/>
        <end position="215"/>
    </location>
</feature>
<keyword evidence="5 6" id="KW-0472">Membrane</keyword>
<gene>
    <name evidence="8" type="ORF">P3W85_42835</name>
</gene>
<keyword evidence="3 6" id="KW-0812">Transmembrane</keyword>
<dbReference type="PROSITE" id="PS50850">
    <property type="entry name" value="MFS"/>
    <property type="match status" value="1"/>
</dbReference>
<dbReference type="CDD" id="cd17319">
    <property type="entry name" value="MFS_ExuT_GudP_like"/>
    <property type="match status" value="1"/>
</dbReference>
<keyword evidence="4 6" id="KW-1133">Transmembrane helix</keyword>
<comment type="caution">
    <text evidence="8">The sequence shown here is derived from an EMBL/GenBank/DDBJ whole genome shotgun (WGS) entry which is preliminary data.</text>
</comment>
<dbReference type="RefSeq" id="WP_276269277.1">
    <property type="nucleotide sequence ID" value="NZ_JARJLM010000692.1"/>
</dbReference>
<sequence length="446" mass="47397">MGVLESTAAEGLAARIPLADAALATSAFAKVTRRIVPFIVLCYFFSYLDRVNVGFAKLQMQQALGLSDVVYGIGAGIFFWGYMLCQVPSSLLIYRLGMRKSMAAIMIVWGLVSAATMLVSTPFEFYAARFLLGVTEAGFFPAAVMYLNKWYPADRQSKIMSILFLFLAMPLGMVLGGPISGALMSGTHDLHGLQGWQWMFLIEALPAIALGMLVLRMLPESPESAPWLTKAEAAAISGTLSTENARKSTSFVAALKSPVLWTLMAICLLFNIGNYGLVFWLPTIIQSTGMQSPLEIAFLTAIPYSVACVAMNRNAAHAERTGERRLHSAIPLFVAAAAMWASTLFPHNTVVAMLFLTIGISGLMATLAMFWGLPGRVLAGTAAAGGIAMINSAASLAGLIGPVLMGGIKQSTGSISLGVLALAGLMFAAAVLILAIPRKLLSARPV</sequence>
<feature type="transmembrane region" description="Helical" evidence="6">
    <location>
        <begin position="326"/>
        <end position="345"/>
    </location>
</feature>
<dbReference type="InterPro" id="IPR020846">
    <property type="entry name" value="MFS_dom"/>
</dbReference>
<feature type="transmembrane region" description="Helical" evidence="6">
    <location>
        <begin position="101"/>
        <end position="120"/>
    </location>
</feature>
<dbReference type="Proteomes" id="UP001216674">
    <property type="component" value="Unassembled WGS sequence"/>
</dbReference>
<feature type="transmembrane region" description="Helical" evidence="6">
    <location>
        <begin position="69"/>
        <end position="94"/>
    </location>
</feature>
<feature type="transmembrane region" description="Helical" evidence="6">
    <location>
        <begin position="259"/>
        <end position="281"/>
    </location>
</feature>
<protein>
    <submittedName>
        <fullName evidence="8">MFS transporter</fullName>
    </submittedName>
</protein>
<name>A0ABT6B419_9BURK</name>
<feature type="transmembrane region" description="Helical" evidence="6">
    <location>
        <begin position="385"/>
        <end position="408"/>
    </location>
</feature>
<dbReference type="PANTHER" id="PTHR43791:SF36">
    <property type="entry name" value="TRANSPORTER, PUTATIVE (AFU_ORTHOLOGUE AFUA_6G08340)-RELATED"/>
    <property type="match status" value="1"/>
</dbReference>
<evidence type="ECO:0000256" key="2">
    <source>
        <dbReference type="ARBA" id="ARBA00022448"/>
    </source>
</evidence>
<dbReference type="Pfam" id="PF07690">
    <property type="entry name" value="MFS_1"/>
    <property type="match status" value="1"/>
</dbReference>
<evidence type="ECO:0000256" key="5">
    <source>
        <dbReference type="ARBA" id="ARBA00023136"/>
    </source>
</evidence>
<dbReference type="InterPro" id="IPR036259">
    <property type="entry name" value="MFS_trans_sf"/>
</dbReference>
<dbReference type="EMBL" id="JARJLM010000692">
    <property type="protein sequence ID" value="MDF3839629.1"/>
    <property type="molecule type" value="Genomic_DNA"/>
</dbReference>
<dbReference type="Gene3D" id="1.20.1250.20">
    <property type="entry name" value="MFS general substrate transporter like domains"/>
    <property type="match status" value="2"/>
</dbReference>
<dbReference type="SUPFAM" id="SSF103473">
    <property type="entry name" value="MFS general substrate transporter"/>
    <property type="match status" value="1"/>
</dbReference>
<feature type="domain" description="Major facilitator superfamily (MFS) profile" evidence="7">
    <location>
        <begin position="35"/>
        <end position="441"/>
    </location>
</feature>
<proteinExistence type="predicted"/>
<evidence type="ECO:0000256" key="1">
    <source>
        <dbReference type="ARBA" id="ARBA00004141"/>
    </source>
</evidence>
<evidence type="ECO:0000313" key="9">
    <source>
        <dbReference type="Proteomes" id="UP001216674"/>
    </source>
</evidence>
<accession>A0ABT6B419</accession>
<feature type="transmembrane region" description="Helical" evidence="6">
    <location>
        <begin position="159"/>
        <end position="184"/>
    </location>
</feature>
<reference evidence="8 9" key="1">
    <citation type="submission" date="2023-03" db="EMBL/GenBank/DDBJ databases">
        <title>Draft assemblies of triclosan tolerant bacteria isolated from returned activated sludge.</title>
        <authorList>
            <person name="Van Hamelsveld S."/>
        </authorList>
    </citation>
    <scope>NUCLEOTIDE SEQUENCE [LARGE SCALE GENOMIC DNA]</scope>
    <source>
        <strain evidence="8 9">GW210010_S58</strain>
    </source>
</reference>
<evidence type="ECO:0000256" key="4">
    <source>
        <dbReference type="ARBA" id="ARBA00022989"/>
    </source>
</evidence>
<keyword evidence="9" id="KW-1185">Reference proteome</keyword>
<evidence type="ECO:0000256" key="6">
    <source>
        <dbReference type="SAM" id="Phobius"/>
    </source>
</evidence>
<evidence type="ECO:0000256" key="3">
    <source>
        <dbReference type="ARBA" id="ARBA00022692"/>
    </source>
</evidence>
<evidence type="ECO:0000313" key="8">
    <source>
        <dbReference type="EMBL" id="MDF3839629.1"/>
    </source>
</evidence>
<dbReference type="PANTHER" id="PTHR43791">
    <property type="entry name" value="PERMEASE-RELATED"/>
    <property type="match status" value="1"/>
</dbReference>
<feature type="transmembrane region" description="Helical" evidence="6">
    <location>
        <begin position="414"/>
        <end position="436"/>
    </location>
</feature>
<feature type="transmembrane region" description="Helical" evidence="6">
    <location>
        <begin position="351"/>
        <end position="373"/>
    </location>
</feature>
<organism evidence="8 9">
    <name type="scientific">Cupriavidus basilensis</name>
    <dbReference type="NCBI Taxonomy" id="68895"/>
    <lineage>
        <taxon>Bacteria</taxon>
        <taxon>Pseudomonadati</taxon>
        <taxon>Pseudomonadota</taxon>
        <taxon>Betaproteobacteria</taxon>
        <taxon>Burkholderiales</taxon>
        <taxon>Burkholderiaceae</taxon>
        <taxon>Cupriavidus</taxon>
    </lineage>
</organism>